<dbReference type="HOGENOM" id="CLU_2014466_0_0_1"/>
<dbReference type="PANTHER" id="PTHR24104:SF21">
    <property type="entry name" value="TRIPARTITE MOTIF-CONTAINING PROTEIN 3"/>
    <property type="match status" value="1"/>
</dbReference>
<dbReference type="GO" id="GO:0043161">
    <property type="term" value="P:proteasome-mediated ubiquitin-dependent protein catabolic process"/>
    <property type="evidence" value="ECO:0007669"/>
    <property type="project" value="TreeGrafter"/>
</dbReference>
<dbReference type="PROSITE" id="PS51125">
    <property type="entry name" value="NHL"/>
    <property type="match status" value="2"/>
</dbReference>
<dbReference type="InterPro" id="IPR011042">
    <property type="entry name" value="6-blade_b-propeller_TolB-like"/>
</dbReference>
<gene>
    <name evidence="3" type="primary">NHLRC4</name>
</gene>
<dbReference type="InterPro" id="IPR001258">
    <property type="entry name" value="NHL_repeat"/>
</dbReference>
<dbReference type="EMBL" id="AGCU01024877">
    <property type="status" value="NOT_ANNOTATED_CDS"/>
    <property type="molecule type" value="Genomic_DNA"/>
</dbReference>
<dbReference type="OMA" id="HGAPICL"/>
<dbReference type="GeneTree" id="ENSGT00530000063870"/>
<dbReference type="SUPFAM" id="SSF101898">
    <property type="entry name" value="NHL repeat"/>
    <property type="match status" value="1"/>
</dbReference>
<proteinExistence type="predicted"/>
<dbReference type="Gene3D" id="2.120.10.30">
    <property type="entry name" value="TolB, C-terminal domain"/>
    <property type="match status" value="1"/>
</dbReference>
<evidence type="ECO:0000313" key="4">
    <source>
        <dbReference type="Proteomes" id="UP000007267"/>
    </source>
</evidence>
<dbReference type="Ensembl" id="ENSPSIT00000013310.1">
    <property type="protein sequence ID" value="ENSPSIP00000013247.1"/>
    <property type="gene ID" value="ENSPSIG00000011918.1"/>
</dbReference>
<keyword evidence="1" id="KW-0677">Repeat</keyword>
<reference evidence="3" key="4">
    <citation type="submission" date="2025-09" db="UniProtKB">
        <authorList>
            <consortium name="Ensembl"/>
        </authorList>
    </citation>
    <scope>IDENTIFICATION</scope>
</reference>
<evidence type="ECO:0000256" key="1">
    <source>
        <dbReference type="ARBA" id="ARBA00022737"/>
    </source>
</evidence>
<evidence type="ECO:0000313" key="3">
    <source>
        <dbReference type="Ensembl" id="ENSPSIP00000013247.1"/>
    </source>
</evidence>
<organism evidence="3 4">
    <name type="scientific">Pelodiscus sinensis</name>
    <name type="common">Chinese softshell turtle</name>
    <name type="synonym">Trionyx sinensis</name>
    <dbReference type="NCBI Taxonomy" id="13735"/>
    <lineage>
        <taxon>Eukaryota</taxon>
        <taxon>Metazoa</taxon>
        <taxon>Chordata</taxon>
        <taxon>Craniata</taxon>
        <taxon>Vertebrata</taxon>
        <taxon>Euteleostomi</taxon>
        <taxon>Archelosauria</taxon>
        <taxon>Testudinata</taxon>
        <taxon>Testudines</taxon>
        <taxon>Cryptodira</taxon>
        <taxon>Trionychia</taxon>
        <taxon>Trionychidae</taxon>
        <taxon>Pelodiscus</taxon>
    </lineage>
</organism>
<feature type="repeat" description="NHL" evidence="2">
    <location>
        <begin position="58"/>
        <end position="91"/>
    </location>
</feature>
<dbReference type="Proteomes" id="UP000007267">
    <property type="component" value="Unassembled WGS sequence"/>
</dbReference>
<reference evidence="4" key="2">
    <citation type="journal article" date="2013" name="Nat. Genet.">
        <title>The draft genomes of soft-shell turtle and green sea turtle yield insights into the development and evolution of the turtle-specific body plan.</title>
        <authorList>
            <person name="Wang Z."/>
            <person name="Pascual-Anaya J."/>
            <person name="Zadissa A."/>
            <person name="Li W."/>
            <person name="Niimura Y."/>
            <person name="Huang Z."/>
            <person name="Li C."/>
            <person name="White S."/>
            <person name="Xiong Z."/>
            <person name="Fang D."/>
            <person name="Wang B."/>
            <person name="Ming Y."/>
            <person name="Chen Y."/>
            <person name="Zheng Y."/>
            <person name="Kuraku S."/>
            <person name="Pignatelli M."/>
            <person name="Herrero J."/>
            <person name="Beal K."/>
            <person name="Nozawa M."/>
            <person name="Li Q."/>
            <person name="Wang J."/>
            <person name="Zhang H."/>
            <person name="Yu L."/>
            <person name="Shigenobu S."/>
            <person name="Wang J."/>
            <person name="Liu J."/>
            <person name="Flicek P."/>
            <person name="Searle S."/>
            <person name="Wang J."/>
            <person name="Kuratani S."/>
            <person name="Yin Y."/>
            <person name="Aken B."/>
            <person name="Zhang G."/>
            <person name="Irie N."/>
        </authorList>
    </citation>
    <scope>NUCLEOTIDE SEQUENCE [LARGE SCALE GENOMIC DNA]</scope>
    <source>
        <strain evidence="4">Daiwa-1</strain>
    </source>
</reference>
<protein>
    <submittedName>
        <fullName evidence="3">NHL repeat containing 4</fullName>
    </submittedName>
</protein>
<dbReference type="Pfam" id="PF01436">
    <property type="entry name" value="NHL"/>
    <property type="match status" value="1"/>
</dbReference>
<dbReference type="PANTHER" id="PTHR24104">
    <property type="entry name" value="E3 UBIQUITIN-PROTEIN LIGASE NHLRC1-RELATED"/>
    <property type="match status" value="1"/>
</dbReference>
<reference evidence="3" key="3">
    <citation type="submission" date="2025-08" db="UniProtKB">
        <authorList>
            <consortium name="Ensembl"/>
        </authorList>
    </citation>
    <scope>IDENTIFICATION</scope>
</reference>
<evidence type="ECO:0000256" key="2">
    <source>
        <dbReference type="PROSITE-ProRule" id="PRU00504"/>
    </source>
</evidence>
<accession>K7FYY7</accession>
<sequence length="135" mass="14461">ALDRTFKIQSTHSVSSLRGPRFVCGAPAGGFVVSEECGDVKLFNCKRTLVGCLGARYRHQFGNPAGVCADVEGNIIVADEQHRAVHLFPQRGSPLCLVSKGLRKPAGVACSNSGLLFVADAGDNCVKIFKYRVRP</sequence>
<keyword evidence="4" id="KW-1185">Reference proteome</keyword>
<dbReference type="AlphaFoldDB" id="K7FYY7"/>
<feature type="repeat" description="NHL" evidence="2">
    <location>
        <begin position="102"/>
        <end position="132"/>
    </location>
</feature>
<dbReference type="GO" id="GO:0061630">
    <property type="term" value="F:ubiquitin protein ligase activity"/>
    <property type="evidence" value="ECO:0007669"/>
    <property type="project" value="TreeGrafter"/>
</dbReference>
<name>K7FYY7_PELSI</name>
<dbReference type="GO" id="GO:0000209">
    <property type="term" value="P:protein polyubiquitination"/>
    <property type="evidence" value="ECO:0007669"/>
    <property type="project" value="TreeGrafter"/>
</dbReference>
<dbReference type="EMBL" id="AGCU01024876">
    <property type="status" value="NOT_ANNOTATED_CDS"/>
    <property type="molecule type" value="Genomic_DNA"/>
</dbReference>
<reference evidence="4" key="1">
    <citation type="submission" date="2011-10" db="EMBL/GenBank/DDBJ databases">
        <authorList>
            <consortium name="Soft-shell Turtle Genome Consortium"/>
        </authorList>
    </citation>
    <scope>NUCLEOTIDE SEQUENCE [LARGE SCALE GENOMIC DNA]</scope>
    <source>
        <strain evidence="4">Daiwa-1</strain>
    </source>
</reference>
<dbReference type="eggNOG" id="KOG2177">
    <property type="taxonomic scope" value="Eukaryota"/>
</dbReference>
<dbReference type="InterPro" id="IPR050952">
    <property type="entry name" value="TRIM-NHL_E3_ligases"/>
</dbReference>